<keyword evidence="4 6" id="KW-1133">Transmembrane helix</keyword>
<feature type="transmembrane region" description="Helical" evidence="6">
    <location>
        <begin position="949"/>
        <end position="974"/>
    </location>
</feature>
<gene>
    <name evidence="8" type="ORF">GCM10007977_070650</name>
</gene>
<organism evidence="8 9">
    <name type="scientific">Dactylosporangium sucinum</name>
    <dbReference type="NCBI Taxonomy" id="1424081"/>
    <lineage>
        <taxon>Bacteria</taxon>
        <taxon>Bacillati</taxon>
        <taxon>Actinomycetota</taxon>
        <taxon>Actinomycetes</taxon>
        <taxon>Micromonosporales</taxon>
        <taxon>Micromonosporaceae</taxon>
        <taxon>Dactylosporangium</taxon>
    </lineage>
</organism>
<sequence length="987" mass="99734">MLRLVFGALRRRRAQGLAVLVLTVLLCAVAAAGPLYTAAAGGRVAAADLAEAPAPQRLLSVHRSAPTGGDPATALDGFRREVEALLPGEHGAVLGLTQTLTADTGGFGRMVPVAYRDGACPSMRLAGDCPARAGEAAVSAHTANALGLRAGDELVLRSQPGAPKVSLRVTATYERQDPGGAWWADPLFGPGHIVAGEETLDPVFVPLETFAGDVLDGPTAVCTVPVTKALIDRLDVVSTTLREAGFDTEAPSGALLDRIAEDQAATADGVLAGWVEALTLCLLALGIVGRHTAQDRRPDLALLKLRGATRRRMLRLVLWQHLLPVAAALPAGLPLGWAVARLAAGAPAPADRLPAAAVAAGIAAGAGLVVLVLVEVPLLRTPVAGLLRRSAAPGRRWAGALVDVLLVALAGAALVQARSGTGNGVGLVAPVLAALAVAGLLARVVTALAGQAGRAALRTGRLPLAMAALQYHRRAGIDRIFALVAVAVALLGLAASGYAAAGRARAERTAAELGADRVFTVRAANQSVLLSAVRAADPGGRQAMAVALDRGAVPPVLAVDTARYAAVTGRPLSLPPALDSDPPAVDGDELTVRAVNDSGGPLRLTVQLVHATNGATVRVVLGPLDPGEHEATAPVDGCATAPGCRIVSLALAGPSDVDGAPGPAPAGAGLSVRALRQHARTVLDGGRLGDPRYWRSALSGPVIVIAPKAGALTLRVPRPAFDGDTAVPDARAFAVDTRLPVPALLAGQRPHAWNFGDALLSMFGASAVPLDLTRTGALLPVLGPAGVVLDLATLQRALPDLVNPGELQVWLAPGAPAGAIAGRLAAAGVELLGSETAREHERRLATHGPAFAALFRLLAAAAGLLLAAVASAVAVTVEQRVRAREVRAMRTQGLAARVAVGAGVGGQLALLGLATLGGLVTAVVVGAAVGEPIPVFVDGWRLTQPPPAFQPVALAAAGLLAVLVLGGVSAGVLLSWTRGVLREGAGR</sequence>
<proteinExistence type="predicted"/>
<feature type="transmembrane region" description="Helical" evidence="6">
    <location>
        <begin position="397"/>
        <end position="415"/>
    </location>
</feature>
<evidence type="ECO:0000256" key="2">
    <source>
        <dbReference type="ARBA" id="ARBA00022475"/>
    </source>
</evidence>
<dbReference type="GO" id="GO:0005886">
    <property type="term" value="C:plasma membrane"/>
    <property type="evidence" value="ECO:0007669"/>
    <property type="project" value="UniProtKB-SubCell"/>
</dbReference>
<comment type="subcellular location">
    <subcellularLocation>
        <location evidence="1">Cell membrane</location>
        <topology evidence="1">Multi-pass membrane protein</topology>
    </subcellularLocation>
</comment>
<keyword evidence="2" id="KW-1003">Cell membrane</keyword>
<evidence type="ECO:0000256" key="4">
    <source>
        <dbReference type="ARBA" id="ARBA00022989"/>
    </source>
</evidence>
<keyword evidence="9" id="KW-1185">Reference proteome</keyword>
<protein>
    <recommendedName>
        <fullName evidence="7">ABC3 transporter permease C-terminal domain-containing protein</fullName>
    </recommendedName>
</protein>
<dbReference type="RefSeq" id="WP_190254360.1">
    <property type="nucleotide sequence ID" value="NZ_BMPI01000042.1"/>
</dbReference>
<feature type="transmembrane region" description="Helical" evidence="6">
    <location>
        <begin position="427"/>
        <end position="449"/>
    </location>
</feature>
<dbReference type="Proteomes" id="UP000642070">
    <property type="component" value="Unassembled WGS sequence"/>
</dbReference>
<evidence type="ECO:0000313" key="9">
    <source>
        <dbReference type="Proteomes" id="UP000642070"/>
    </source>
</evidence>
<dbReference type="InterPro" id="IPR003838">
    <property type="entry name" value="ABC3_permease_C"/>
</dbReference>
<feature type="transmembrane region" description="Helical" evidence="6">
    <location>
        <begin position="898"/>
        <end position="929"/>
    </location>
</feature>
<evidence type="ECO:0000313" key="8">
    <source>
        <dbReference type="EMBL" id="GGM58992.1"/>
    </source>
</evidence>
<feature type="domain" description="ABC3 transporter permease C-terminal" evidence="7">
    <location>
        <begin position="278"/>
        <end position="371"/>
    </location>
</feature>
<evidence type="ECO:0000256" key="3">
    <source>
        <dbReference type="ARBA" id="ARBA00022692"/>
    </source>
</evidence>
<feature type="transmembrane region" description="Helical" evidence="6">
    <location>
        <begin position="353"/>
        <end position="376"/>
    </location>
</feature>
<dbReference type="EMBL" id="BMPI01000042">
    <property type="protein sequence ID" value="GGM58992.1"/>
    <property type="molecule type" value="Genomic_DNA"/>
</dbReference>
<reference evidence="8" key="1">
    <citation type="journal article" date="2014" name="Int. J. Syst. Evol. Microbiol.">
        <title>Complete genome sequence of Corynebacterium casei LMG S-19264T (=DSM 44701T), isolated from a smear-ripened cheese.</title>
        <authorList>
            <consortium name="US DOE Joint Genome Institute (JGI-PGF)"/>
            <person name="Walter F."/>
            <person name="Albersmeier A."/>
            <person name="Kalinowski J."/>
            <person name="Ruckert C."/>
        </authorList>
    </citation>
    <scope>NUCLEOTIDE SEQUENCE</scope>
    <source>
        <strain evidence="8">JCM 19831</strain>
    </source>
</reference>
<dbReference type="AlphaFoldDB" id="A0A917U5N8"/>
<keyword evidence="5 6" id="KW-0472">Membrane</keyword>
<evidence type="ECO:0000259" key="7">
    <source>
        <dbReference type="Pfam" id="PF02687"/>
    </source>
</evidence>
<evidence type="ECO:0000256" key="6">
    <source>
        <dbReference type="SAM" id="Phobius"/>
    </source>
</evidence>
<feature type="transmembrane region" description="Helical" evidence="6">
    <location>
        <begin position="314"/>
        <end position="333"/>
    </location>
</feature>
<name>A0A917U5N8_9ACTN</name>
<reference evidence="8" key="2">
    <citation type="submission" date="2020-09" db="EMBL/GenBank/DDBJ databases">
        <authorList>
            <person name="Sun Q."/>
            <person name="Ohkuma M."/>
        </authorList>
    </citation>
    <scope>NUCLEOTIDE SEQUENCE</scope>
    <source>
        <strain evidence="8">JCM 19831</strain>
    </source>
</reference>
<feature type="transmembrane region" description="Helical" evidence="6">
    <location>
        <begin position="271"/>
        <end position="293"/>
    </location>
</feature>
<feature type="transmembrane region" description="Helical" evidence="6">
    <location>
        <begin position="480"/>
        <end position="501"/>
    </location>
</feature>
<feature type="transmembrane region" description="Helical" evidence="6">
    <location>
        <begin position="853"/>
        <end position="877"/>
    </location>
</feature>
<evidence type="ECO:0000256" key="5">
    <source>
        <dbReference type="ARBA" id="ARBA00023136"/>
    </source>
</evidence>
<dbReference type="Pfam" id="PF02687">
    <property type="entry name" value="FtsX"/>
    <property type="match status" value="1"/>
</dbReference>
<keyword evidence="3 6" id="KW-0812">Transmembrane</keyword>
<accession>A0A917U5N8</accession>
<evidence type="ECO:0000256" key="1">
    <source>
        <dbReference type="ARBA" id="ARBA00004651"/>
    </source>
</evidence>
<comment type="caution">
    <text evidence="8">The sequence shown here is derived from an EMBL/GenBank/DDBJ whole genome shotgun (WGS) entry which is preliminary data.</text>
</comment>